<comment type="caution">
    <text evidence="2">The sequence shown here is derived from an EMBL/GenBank/DDBJ whole genome shotgun (WGS) entry which is preliminary data.</text>
</comment>
<dbReference type="InParanoid" id="J9DHT2"/>
<keyword evidence="3" id="KW-1185">Reference proteome</keyword>
<keyword evidence="1" id="KW-0472">Membrane</keyword>
<feature type="transmembrane region" description="Helical" evidence="1">
    <location>
        <begin position="62"/>
        <end position="81"/>
    </location>
</feature>
<dbReference type="HOGENOM" id="CLU_2145818_0_0_1"/>
<reference evidence="2 3" key="1">
    <citation type="submission" date="2011-08" db="EMBL/GenBank/DDBJ databases">
        <authorList>
            <person name="Liu Z.J."/>
            <person name="Shi F.L."/>
            <person name="Lu J.Q."/>
            <person name="Li M."/>
            <person name="Wang Z.L."/>
        </authorList>
    </citation>
    <scope>NUCLEOTIDE SEQUENCE [LARGE SCALE GENOMIC DNA]</scope>
    <source>
        <strain evidence="2 3">USNM 41457</strain>
    </source>
</reference>
<evidence type="ECO:0000256" key="1">
    <source>
        <dbReference type="SAM" id="Phobius"/>
    </source>
</evidence>
<dbReference type="AlphaFoldDB" id="J9DHT2"/>
<dbReference type="Proteomes" id="UP000003163">
    <property type="component" value="Unassembled WGS sequence"/>
</dbReference>
<evidence type="ECO:0000313" key="3">
    <source>
        <dbReference type="Proteomes" id="UP000003163"/>
    </source>
</evidence>
<name>J9DHT2_EDHAE</name>
<accession>J9DHT2</accession>
<gene>
    <name evidence="2" type="ORF">EDEG_03371</name>
</gene>
<dbReference type="VEuPathDB" id="MicrosporidiaDB:EDEG_03371"/>
<dbReference type="EMBL" id="AFBI03000085">
    <property type="protein sequence ID" value="EJW02175.1"/>
    <property type="molecule type" value="Genomic_DNA"/>
</dbReference>
<sequence>MNIVKTPSLFIFRVFIECSHKLHLKPGIEVLFGYSSPKKFSFSIKVTSNIIDDLQNYLLCKFTIYQILRNIMIYTIIIYFLNIKKHNKNSQSYFSSYNQYKKYRIIVKSIRL</sequence>
<keyword evidence="1" id="KW-1133">Transmembrane helix</keyword>
<organism evidence="2 3">
    <name type="scientific">Edhazardia aedis (strain USNM 41457)</name>
    <name type="common">Microsporidian parasite</name>
    <dbReference type="NCBI Taxonomy" id="1003232"/>
    <lineage>
        <taxon>Eukaryota</taxon>
        <taxon>Fungi</taxon>
        <taxon>Fungi incertae sedis</taxon>
        <taxon>Microsporidia</taxon>
        <taxon>Edhazardia</taxon>
    </lineage>
</organism>
<protein>
    <submittedName>
        <fullName evidence="2">Uncharacterized protein</fullName>
    </submittedName>
</protein>
<reference evidence="3" key="2">
    <citation type="submission" date="2015-07" db="EMBL/GenBank/DDBJ databases">
        <title>Contrasting host-pathogen interactions and genome evolution in two generalist and specialist microsporidian pathogens of mosquitoes.</title>
        <authorList>
            <consortium name="The Broad Institute Genomics Platform"/>
            <consortium name="The Broad Institute Genome Sequencing Center for Infectious Disease"/>
            <person name="Cuomo C.A."/>
            <person name="Sanscrainte N.D."/>
            <person name="Goldberg J.M."/>
            <person name="Heiman D."/>
            <person name="Young S."/>
            <person name="Zeng Q."/>
            <person name="Becnel J.J."/>
            <person name="Birren B.W."/>
        </authorList>
    </citation>
    <scope>NUCLEOTIDE SEQUENCE [LARGE SCALE GENOMIC DNA]</scope>
    <source>
        <strain evidence="3">USNM 41457</strain>
    </source>
</reference>
<keyword evidence="1" id="KW-0812">Transmembrane</keyword>
<evidence type="ECO:0000313" key="2">
    <source>
        <dbReference type="EMBL" id="EJW02175.1"/>
    </source>
</evidence>
<proteinExistence type="predicted"/>